<dbReference type="AlphaFoldDB" id="A0AAD4R944"/>
<evidence type="ECO:0000259" key="4">
    <source>
        <dbReference type="PROSITE" id="PS50069"/>
    </source>
</evidence>
<evidence type="ECO:0000256" key="3">
    <source>
        <dbReference type="PROSITE-ProRule" id="PRU00330"/>
    </source>
</evidence>
<dbReference type="InterPro" id="IPR036317">
    <property type="entry name" value="Cullin_homology_sf"/>
</dbReference>
<dbReference type="PANTHER" id="PTHR11932">
    <property type="entry name" value="CULLIN"/>
    <property type="match status" value="1"/>
</dbReference>
<dbReference type="InterPro" id="IPR036388">
    <property type="entry name" value="WH-like_DNA-bd_sf"/>
</dbReference>
<evidence type="ECO:0000256" key="2">
    <source>
        <dbReference type="ARBA" id="ARBA00022843"/>
    </source>
</evidence>
<evidence type="ECO:0000256" key="1">
    <source>
        <dbReference type="ARBA" id="ARBA00022499"/>
    </source>
</evidence>
<dbReference type="Pfam" id="PF10557">
    <property type="entry name" value="Cullin_Nedd8"/>
    <property type="match status" value="1"/>
</dbReference>
<dbReference type="InterPro" id="IPR045093">
    <property type="entry name" value="Cullin"/>
</dbReference>
<evidence type="ECO:0000313" key="5">
    <source>
        <dbReference type="EMBL" id="KAI1718026.1"/>
    </source>
</evidence>
<evidence type="ECO:0000313" key="6">
    <source>
        <dbReference type="Proteomes" id="UP001201812"/>
    </source>
</evidence>
<dbReference type="InterPro" id="IPR019559">
    <property type="entry name" value="Cullin_neddylation_domain"/>
</dbReference>
<dbReference type="Pfam" id="PF26557">
    <property type="entry name" value="Cullin_AB"/>
    <property type="match status" value="1"/>
</dbReference>
<gene>
    <name evidence="5" type="ORF">DdX_06438</name>
</gene>
<dbReference type="InterPro" id="IPR059120">
    <property type="entry name" value="Cullin-like_AB"/>
</dbReference>
<dbReference type="SMART" id="SM00884">
    <property type="entry name" value="Cullin_Nedd8"/>
    <property type="match status" value="1"/>
</dbReference>
<protein>
    <submittedName>
        <fullName evidence="5">Cullin family domain-containing protein</fullName>
    </submittedName>
</protein>
<dbReference type="GO" id="GO:0031461">
    <property type="term" value="C:cullin-RING ubiquitin ligase complex"/>
    <property type="evidence" value="ECO:0007669"/>
    <property type="project" value="InterPro"/>
</dbReference>
<proteinExistence type="inferred from homology"/>
<dbReference type="InterPro" id="IPR016158">
    <property type="entry name" value="Cullin_homology"/>
</dbReference>
<dbReference type="PROSITE" id="PS50069">
    <property type="entry name" value="CULLIN_2"/>
    <property type="match status" value="1"/>
</dbReference>
<dbReference type="PROSITE" id="PS01256">
    <property type="entry name" value="CULLIN_1"/>
    <property type="match status" value="1"/>
</dbReference>
<reference evidence="5" key="1">
    <citation type="submission" date="2022-01" db="EMBL/GenBank/DDBJ databases">
        <title>Genome Sequence Resource for Two Populations of Ditylenchus destructor, the Migratory Endoparasitic Phytonematode.</title>
        <authorList>
            <person name="Zhang H."/>
            <person name="Lin R."/>
            <person name="Xie B."/>
        </authorList>
    </citation>
    <scope>NUCLEOTIDE SEQUENCE</scope>
    <source>
        <strain evidence="5">BazhouSP</strain>
    </source>
</reference>
<comment type="similarity">
    <text evidence="3">Belongs to the cullin family.</text>
</comment>
<accession>A0AAD4R944</accession>
<dbReference type="SUPFAM" id="SSF46785">
    <property type="entry name" value="Winged helix' DNA-binding domain"/>
    <property type="match status" value="1"/>
</dbReference>
<feature type="domain" description="Cullin family profile" evidence="4">
    <location>
        <begin position="126"/>
        <end position="262"/>
    </location>
</feature>
<dbReference type="InterPro" id="IPR036390">
    <property type="entry name" value="WH_DNA-bd_sf"/>
</dbReference>
<name>A0AAD4R944_9BILA</name>
<comment type="caution">
    <text evidence="5">The sequence shown here is derived from an EMBL/GenBank/DDBJ whole genome shotgun (WGS) entry which is preliminary data.</text>
</comment>
<dbReference type="Gene3D" id="1.10.10.10">
    <property type="entry name" value="Winged helix-like DNA-binding domain superfamily/Winged helix DNA-binding domain"/>
    <property type="match status" value="1"/>
</dbReference>
<dbReference type="EMBL" id="JAKKPZ010000008">
    <property type="protein sequence ID" value="KAI1718026.1"/>
    <property type="molecule type" value="Genomic_DNA"/>
</dbReference>
<dbReference type="Proteomes" id="UP001201812">
    <property type="component" value="Unassembled WGS sequence"/>
</dbReference>
<dbReference type="GO" id="GO:0006511">
    <property type="term" value="P:ubiquitin-dependent protein catabolic process"/>
    <property type="evidence" value="ECO:0007669"/>
    <property type="project" value="InterPro"/>
</dbReference>
<dbReference type="SUPFAM" id="SSF75632">
    <property type="entry name" value="Cullin homology domain"/>
    <property type="match status" value="1"/>
</dbReference>
<dbReference type="Gene3D" id="3.30.230.130">
    <property type="entry name" value="Cullin, Chain C, Domain 2"/>
    <property type="match status" value="1"/>
</dbReference>
<keyword evidence="6" id="KW-1185">Reference proteome</keyword>
<organism evidence="5 6">
    <name type="scientific">Ditylenchus destructor</name>
    <dbReference type="NCBI Taxonomy" id="166010"/>
    <lineage>
        <taxon>Eukaryota</taxon>
        <taxon>Metazoa</taxon>
        <taxon>Ecdysozoa</taxon>
        <taxon>Nematoda</taxon>
        <taxon>Chromadorea</taxon>
        <taxon>Rhabditida</taxon>
        <taxon>Tylenchina</taxon>
        <taxon>Tylenchomorpha</taxon>
        <taxon>Sphaerularioidea</taxon>
        <taxon>Anguinidae</taxon>
        <taxon>Anguininae</taxon>
        <taxon>Ditylenchus</taxon>
    </lineage>
</organism>
<keyword evidence="1" id="KW-1017">Isopeptide bond</keyword>
<keyword evidence="2" id="KW-0832">Ubl conjugation</keyword>
<dbReference type="GO" id="GO:0031625">
    <property type="term" value="F:ubiquitin protein ligase binding"/>
    <property type="evidence" value="ECO:0007669"/>
    <property type="project" value="InterPro"/>
</dbReference>
<dbReference type="FunFam" id="1.10.10.10:FF:000014">
    <property type="entry name" value="Cullin 1"/>
    <property type="match status" value="1"/>
</dbReference>
<dbReference type="SMART" id="SM00182">
    <property type="entry name" value="CULLIN"/>
    <property type="match status" value="1"/>
</dbReference>
<dbReference type="InterPro" id="IPR016157">
    <property type="entry name" value="Cullin_CS"/>
</dbReference>
<sequence>MASGNPGFGQVTDLASGLGSGRAIRQSLRLGETRRLVPVSLGTFASTGIYGFRKSGKSWIWAGHRSHLGARIRACDTSIASTRRLVPVSLGVPGFMRVPGFMASGNPEDPGFGQVTDLTSGLGSGRAIRQSLRLGETRRLHLENLNDDSKIDFSIVLLASNVWPFPITAEFSLPPVIEKSIKSFSEFYKSEHNGRKLAWILTNSRGELNSYCFSRKYTFIATAPQMAILMLCNENVAYSLDKISELTRMPKDQLVSNLQTIVRLGLITLPSGDTDLTLNTPDDSVLMLNEEFSNRKLKVDLSKVIAKVDIKKEDTDEVQKVVDEDRTYMIQAAIIRVLKARKQIKHNNLISDIIKTGSNRFQVKLPLIKKCIELLIEKSYMRRLENERDMYEYIA</sequence>